<name>A0A1H5HVF4_9BRAD</name>
<evidence type="ECO:0000313" key="3">
    <source>
        <dbReference type="Proteomes" id="UP000198992"/>
    </source>
</evidence>
<dbReference type="PANTHER" id="PTHR36973:SF4">
    <property type="entry name" value="NODULATION PROTEIN"/>
    <property type="match status" value="1"/>
</dbReference>
<dbReference type="SUPFAM" id="SSF53335">
    <property type="entry name" value="S-adenosyl-L-methionine-dependent methyltransferases"/>
    <property type="match status" value="1"/>
</dbReference>
<dbReference type="GO" id="GO:0008171">
    <property type="term" value="F:O-methyltransferase activity"/>
    <property type="evidence" value="ECO:0007669"/>
    <property type="project" value="TreeGrafter"/>
</dbReference>
<dbReference type="OrthoDB" id="292760at2"/>
<protein>
    <submittedName>
        <fullName evidence="2">Methyltransferase, FkbM family</fullName>
    </submittedName>
</protein>
<accession>A0A1H5HVF4</accession>
<dbReference type="EMBL" id="FNTH01000001">
    <property type="protein sequence ID" value="SEE31790.1"/>
    <property type="molecule type" value="Genomic_DNA"/>
</dbReference>
<dbReference type="Gene3D" id="3.40.50.150">
    <property type="entry name" value="Vaccinia Virus protein VP39"/>
    <property type="match status" value="1"/>
</dbReference>
<dbReference type="AlphaFoldDB" id="A0A1H5HVF4"/>
<organism evidence="2 3">
    <name type="scientific">Bradyrhizobium erythrophlei</name>
    <dbReference type="NCBI Taxonomy" id="1437360"/>
    <lineage>
        <taxon>Bacteria</taxon>
        <taxon>Pseudomonadati</taxon>
        <taxon>Pseudomonadota</taxon>
        <taxon>Alphaproteobacteria</taxon>
        <taxon>Hyphomicrobiales</taxon>
        <taxon>Nitrobacteraceae</taxon>
        <taxon>Bradyrhizobium</taxon>
    </lineage>
</organism>
<keyword evidence="2" id="KW-0808">Transferase</keyword>
<dbReference type="PANTHER" id="PTHR36973">
    <property type="entry name" value="SLL1456 PROTEIN-RELATED"/>
    <property type="match status" value="1"/>
</dbReference>
<dbReference type="InterPro" id="IPR006342">
    <property type="entry name" value="FkbM_mtfrase"/>
</dbReference>
<dbReference type="Pfam" id="PF05050">
    <property type="entry name" value="Methyltransf_21"/>
    <property type="match status" value="1"/>
</dbReference>
<reference evidence="2 3" key="1">
    <citation type="submission" date="2016-10" db="EMBL/GenBank/DDBJ databases">
        <authorList>
            <person name="de Groot N.N."/>
        </authorList>
    </citation>
    <scope>NUCLEOTIDE SEQUENCE [LARGE SCALE GENOMIC DNA]</scope>
    <source>
        <strain evidence="2 3">MT12</strain>
    </source>
</reference>
<feature type="domain" description="Methyltransferase FkbM" evidence="1">
    <location>
        <begin position="34"/>
        <end position="200"/>
    </location>
</feature>
<evidence type="ECO:0000313" key="2">
    <source>
        <dbReference type="EMBL" id="SEE31790.1"/>
    </source>
</evidence>
<gene>
    <name evidence="2" type="ORF">SAMN05444164_7651</name>
</gene>
<dbReference type="GO" id="GO:0032259">
    <property type="term" value="P:methylation"/>
    <property type="evidence" value="ECO:0007669"/>
    <property type="project" value="UniProtKB-KW"/>
</dbReference>
<dbReference type="RefSeq" id="WP_092124816.1">
    <property type="nucleotide sequence ID" value="NZ_FNTH01000001.1"/>
</dbReference>
<evidence type="ECO:0000259" key="1">
    <source>
        <dbReference type="Pfam" id="PF05050"/>
    </source>
</evidence>
<dbReference type="Proteomes" id="UP000198992">
    <property type="component" value="Unassembled WGS sequence"/>
</dbReference>
<dbReference type="NCBIfam" id="TIGR01444">
    <property type="entry name" value="fkbM_fam"/>
    <property type="match status" value="1"/>
</dbReference>
<dbReference type="InterPro" id="IPR053188">
    <property type="entry name" value="FkbM_Methyltransferase"/>
</dbReference>
<dbReference type="InterPro" id="IPR029063">
    <property type="entry name" value="SAM-dependent_MTases_sf"/>
</dbReference>
<keyword evidence="2" id="KW-0489">Methyltransferase</keyword>
<sequence>MTSSASIASAPSASSADIDPLSALVPERLTAVVDIGANPIDVPPYVPLLQKRLCRLFGFEPQPSALAELNARKGELETYLPYVIGNGEQARLRVCAAPGMTSLLEPDPVMLKHFQGFNEWGRILADSKIATHRLDDIGEIDAMDYLKIDVQGSELAIFQNGRRRLAEAVVVQTEVSFLPLYKQQPVFGEIDLELRSQGFIPHALMAIDKRMIWPMRGTNPYEAFNQLVEADVVYVRDFTKADAMSSEQLKHLALVAHHCYGSYDLAAICIHHLLNRNAIVPQAGSRYFELAAAHRAAAKTG</sequence>
<proteinExistence type="predicted"/>